<feature type="non-terminal residue" evidence="4">
    <location>
        <position position="549"/>
    </location>
</feature>
<feature type="compositionally biased region" description="Polar residues" evidence="2">
    <location>
        <begin position="402"/>
        <end position="417"/>
    </location>
</feature>
<name>A0A8J7TCX6_ATRSP</name>
<dbReference type="FunFam" id="2.60.40.150:FF:000023">
    <property type="entry name" value="Double C2-like domain-containing protein"/>
    <property type="match status" value="1"/>
</dbReference>
<dbReference type="Proteomes" id="UP000736164">
    <property type="component" value="Unassembled WGS sequence"/>
</dbReference>
<dbReference type="Pfam" id="PF00168">
    <property type="entry name" value="C2"/>
    <property type="match status" value="2"/>
</dbReference>
<dbReference type="PROSITE" id="PS50004">
    <property type="entry name" value="C2"/>
    <property type="match status" value="2"/>
</dbReference>
<dbReference type="InterPro" id="IPR047022">
    <property type="entry name" value="Rabphilin_Doc2_C2A"/>
</dbReference>
<dbReference type="CDD" id="cd04035">
    <property type="entry name" value="C2A_Rabphilin_Doc2"/>
    <property type="match status" value="1"/>
</dbReference>
<feature type="domain" description="C2" evidence="3">
    <location>
        <begin position="117"/>
        <end position="241"/>
    </location>
</feature>
<evidence type="ECO:0000313" key="4">
    <source>
        <dbReference type="EMBL" id="MBN3319253.1"/>
    </source>
</evidence>
<feature type="non-terminal residue" evidence="4">
    <location>
        <position position="1"/>
    </location>
</feature>
<sequence length="549" mass="60857">MTVRRGKRLTISIQEHMAIDVCPGPIRPIRQISAYFPRLSPTGADLPPPPLSGGAAGGLSPAGALTLADRQSMLGSMDTSVEIDSYDSDETRKVIKWRTGLLSLGHQSSNRFSVSASLGTLEFNLLYERDTSTLHCTILRAKGLKPMDFNGLADPYVKLHLLPGACKANKLKTRTVRNSLNPVWNETLTYFGITDEDIMKRTLRVTVCDEDKLTHNEFIGEARLALRRLKPGLIKQYNICLEPHPPLPSPSAMSDALRGISCYLREWECVESQVMEERGRILLSLLFCPQRGGLAVGVVRCAHLAAMDVNGFSDPYVKTYLKPDLQKKSKHKTAVIKKTLNPEFKETHSSPPLCPQEFFYEISLSDLSNKTLEVTVWDYDLGKSNDFIEPLPHRHAPVRAPPTQTRPCQSPSHTDTPLSEPLPHRHAPVRAPPTQTRPCQSPSHTDTPLSEPLPHRHAPVRAPPTQTRPCQSPSHTDTPLSEPLPLRHAPPEPHPLRCVGCVPAGGVSLGRRSKGDCLQHWADCLQNHGQRLERWHTLTNELPGSACSD</sequence>
<protein>
    <submittedName>
        <fullName evidence="4">DOC2A protein</fullName>
    </submittedName>
</protein>
<evidence type="ECO:0000256" key="1">
    <source>
        <dbReference type="ARBA" id="ARBA00022723"/>
    </source>
</evidence>
<dbReference type="InterPro" id="IPR000008">
    <property type="entry name" value="C2_dom"/>
</dbReference>
<dbReference type="InterPro" id="IPR043566">
    <property type="entry name" value="Rabphilin/DOC2/Noc2"/>
</dbReference>
<evidence type="ECO:0000256" key="2">
    <source>
        <dbReference type="SAM" id="MobiDB-lite"/>
    </source>
</evidence>
<dbReference type="GO" id="GO:0061669">
    <property type="term" value="P:spontaneous neurotransmitter secretion"/>
    <property type="evidence" value="ECO:0007669"/>
    <property type="project" value="TreeGrafter"/>
</dbReference>
<feature type="region of interest" description="Disordered" evidence="2">
    <location>
        <begin position="392"/>
        <end position="489"/>
    </location>
</feature>
<dbReference type="GO" id="GO:0006887">
    <property type="term" value="P:exocytosis"/>
    <property type="evidence" value="ECO:0007669"/>
    <property type="project" value="TreeGrafter"/>
</dbReference>
<dbReference type="SMART" id="SM00239">
    <property type="entry name" value="C2"/>
    <property type="match status" value="2"/>
</dbReference>
<accession>A0A8J7TCX6</accession>
<feature type="compositionally biased region" description="Polar residues" evidence="2">
    <location>
        <begin position="464"/>
        <end position="479"/>
    </location>
</feature>
<evidence type="ECO:0000259" key="3">
    <source>
        <dbReference type="PROSITE" id="PS50004"/>
    </source>
</evidence>
<dbReference type="PANTHER" id="PTHR45729:SF1">
    <property type="entry name" value="DOUBLE C2-LIKE DOMAIN-CONTAINING PROTEIN ALPHA"/>
    <property type="match status" value="1"/>
</dbReference>
<reference evidence="4" key="1">
    <citation type="journal article" date="2021" name="Cell">
        <title>Tracing the genetic footprints of vertebrate landing in non-teleost ray-finned fishes.</title>
        <authorList>
            <person name="Bi X."/>
            <person name="Wang K."/>
            <person name="Yang L."/>
            <person name="Pan H."/>
            <person name="Jiang H."/>
            <person name="Wei Q."/>
            <person name="Fang M."/>
            <person name="Yu H."/>
            <person name="Zhu C."/>
            <person name="Cai Y."/>
            <person name="He Y."/>
            <person name="Gan X."/>
            <person name="Zeng H."/>
            <person name="Yu D."/>
            <person name="Zhu Y."/>
            <person name="Jiang H."/>
            <person name="Qiu Q."/>
            <person name="Yang H."/>
            <person name="Zhang Y.E."/>
            <person name="Wang W."/>
            <person name="Zhu M."/>
            <person name="He S."/>
            <person name="Zhang G."/>
        </authorList>
    </citation>
    <scope>NUCLEOTIDE SEQUENCE</scope>
    <source>
        <strain evidence="4">Allg_001</strain>
    </source>
</reference>
<dbReference type="SUPFAM" id="SSF49562">
    <property type="entry name" value="C2 domain (Calcium/lipid-binding domain, CaLB)"/>
    <property type="match status" value="2"/>
</dbReference>
<gene>
    <name evidence="4" type="primary">Doc2a</name>
    <name evidence="4" type="ORF">GTO95_0005434</name>
</gene>
<dbReference type="InterPro" id="IPR035892">
    <property type="entry name" value="C2_domain_sf"/>
</dbReference>
<dbReference type="EMBL" id="JAAWVO010043663">
    <property type="protein sequence ID" value="MBN3319253.1"/>
    <property type="molecule type" value="Genomic_DNA"/>
</dbReference>
<keyword evidence="1" id="KW-0479">Metal-binding</keyword>
<keyword evidence="5" id="KW-1185">Reference proteome</keyword>
<dbReference type="PRINTS" id="PR00360">
    <property type="entry name" value="C2DOMAIN"/>
</dbReference>
<feature type="domain" description="C2" evidence="3">
    <location>
        <begin position="277"/>
        <end position="412"/>
    </location>
</feature>
<feature type="compositionally biased region" description="Polar residues" evidence="2">
    <location>
        <begin position="433"/>
        <end position="448"/>
    </location>
</feature>
<comment type="caution">
    <text evidence="4">The sequence shown here is derived from an EMBL/GenBank/DDBJ whole genome shotgun (WGS) entry which is preliminary data.</text>
</comment>
<dbReference type="Gene3D" id="2.60.40.150">
    <property type="entry name" value="C2 domain"/>
    <property type="match status" value="2"/>
</dbReference>
<dbReference type="AlphaFoldDB" id="A0A8J7TCX6"/>
<organism evidence="4 5">
    <name type="scientific">Atractosteus spatula</name>
    <name type="common">Alligator gar</name>
    <name type="synonym">Lepisosteus spatula</name>
    <dbReference type="NCBI Taxonomy" id="7917"/>
    <lineage>
        <taxon>Eukaryota</taxon>
        <taxon>Metazoa</taxon>
        <taxon>Chordata</taxon>
        <taxon>Craniata</taxon>
        <taxon>Vertebrata</taxon>
        <taxon>Euteleostomi</taxon>
        <taxon>Actinopterygii</taxon>
        <taxon>Neopterygii</taxon>
        <taxon>Holostei</taxon>
        <taxon>Semionotiformes</taxon>
        <taxon>Lepisosteidae</taxon>
        <taxon>Atractosteus</taxon>
    </lineage>
</organism>
<dbReference type="PANTHER" id="PTHR45729">
    <property type="entry name" value="RABPHILIN, ISOFORM A"/>
    <property type="match status" value="1"/>
</dbReference>
<proteinExistence type="predicted"/>
<dbReference type="GO" id="GO:0098850">
    <property type="term" value="C:extrinsic component of synaptic vesicle membrane"/>
    <property type="evidence" value="ECO:0007669"/>
    <property type="project" value="TreeGrafter"/>
</dbReference>
<dbReference type="GO" id="GO:0017158">
    <property type="term" value="P:regulation of calcium ion-dependent exocytosis"/>
    <property type="evidence" value="ECO:0007669"/>
    <property type="project" value="TreeGrafter"/>
</dbReference>
<evidence type="ECO:0000313" key="5">
    <source>
        <dbReference type="Proteomes" id="UP000736164"/>
    </source>
</evidence>
<dbReference type="GO" id="GO:0046872">
    <property type="term" value="F:metal ion binding"/>
    <property type="evidence" value="ECO:0007669"/>
    <property type="project" value="UniProtKB-KW"/>
</dbReference>